<dbReference type="Proteomes" id="UP000295447">
    <property type="component" value="Unassembled WGS sequence"/>
</dbReference>
<sequence length="115" mass="12199">MNYAADTGDTTTLLAASDSGCENCNSYAAFIAKSNATNGLLVGDYHEHITDVPELTRGKTGFAGGSATLSVGGYTSKETKADAPLVSKPSKYTREFALSTKGGNWIMYEMKQTKQ</sequence>
<evidence type="ECO:0000313" key="2">
    <source>
        <dbReference type="EMBL" id="TDW19087.1"/>
    </source>
</evidence>
<proteinExistence type="predicted"/>
<reference evidence="2 3" key="1">
    <citation type="submission" date="2019-03" db="EMBL/GenBank/DDBJ databases">
        <title>Genomic Encyclopedia of Type Strains, Phase III (KMG-III): the genomes of soil and plant-associated and newly described type strains.</title>
        <authorList>
            <person name="Whitman W."/>
        </authorList>
    </citation>
    <scope>NUCLEOTIDE SEQUENCE [LARGE SCALE GENOMIC DNA]</scope>
    <source>
        <strain evidence="2 3">VKM Ac-2570</strain>
    </source>
</reference>
<dbReference type="EMBL" id="SODF01000002">
    <property type="protein sequence ID" value="TDW19087.1"/>
    <property type="molecule type" value="Genomic_DNA"/>
</dbReference>
<accession>A0A4R7ZML7</accession>
<protein>
    <recommendedName>
        <fullName evidence="1">DUF6318 domain-containing protein</fullName>
    </recommendedName>
</protein>
<gene>
    <name evidence="2" type="ORF">EV650_5691</name>
</gene>
<evidence type="ECO:0000259" key="1">
    <source>
        <dbReference type="Pfam" id="PF19843"/>
    </source>
</evidence>
<comment type="caution">
    <text evidence="2">The sequence shown here is derived from an EMBL/GenBank/DDBJ whole genome shotgun (WGS) entry which is preliminary data.</text>
</comment>
<dbReference type="OrthoDB" id="3830219at2"/>
<dbReference type="Pfam" id="PF19843">
    <property type="entry name" value="DUF6318"/>
    <property type="match status" value="1"/>
</dbReference>
<dbReference type="InterPro" id="IPR046281">
    <property type="entry name" value="DUF6318"/>
</dbReference>
<keyword evidence="3" id="KW-1185">Reference proteome</keyword>
<name>A0A4R7ZML7_9ACTN</name>
<organism evidence="2 3">
    <name type="scientific">Kribbella kalugense</name>
    <dbReference type="NCBI Taxonomy" id="2512221"/>
    <lineage>
        <taxon>Bacteria</taxon>
        <taxon>Bacillati</taxon>
        <taxon>Actinomycetota</taxon>
        <taxon>Actinomycetes</taxon>
        <taxon>Propionibacteriales</taxon>
        <taxon>Kribbellaceae</taxon>
        <taxon>Kribbella</taxon>
    </lineage>
</organism>
<evidence type="ECO:0000313" key="3">
    <source>
        <dbReference type="Proteomes" id="UP000295447"/>
    </source>
</evidence>
<dbReference type="AlphaFoldDB" id="A0A4R7ZML7"/>
<feature type="domain" description="DUF6318" evidence="1">
    <location>
        <begin position="1"/>
        <end position="110"/>
    </location>
</feature>